<dbReference type="Proteomes" id="UP001140234">
    <property type="component" value="Unassembled WGS sequence"/>
</dbReference>
<organism evidence="1 2">
    <name type="scientific">Coemansia nantahalensis</name>
    <dbReference type="NCBI Taxonomy" id="2789366"/>
    <lineage>
        <taxon>Eukaryota</taxon>
        <taxon>Fungi</taxon>
        <taxon>Fungi incertae sedis</taxon>
        <taxon>Zoopagomycota</taxon>
        <taxon>Kickxellomycotina</taxon>
        <taxon>Kickxellomycetes</taxon>
        <taxon>Kickxellales</taxon>
        <taxon>Kickxellaceae</taxon>
        <taxon>Coemansia</taxon>
    </lineage>
</organism>
<comment type="caution">
    <text evidence="1">The sequence shown here is derived from an EMBL/GenBank/DDBJ whole genome shotgun (WGS) entry which is preliminary data.</text>
</comment>
<name>A0ACC1K6X3_9FUNG</name>
<dbReference type="EMBL" id="JANBUJ010000076">
    <property type="protein sequence ID" value="KAJ2774671.1"/>
    <property type="molecule type" value="Genomic_DNA"/>
</dbReference>
<evidence type="ECO:0000313" key="2">
    <source>
        <dbReference type="Proteomes" id="UP001140234"/>
    </source>
</evidence>
<proteinExistence type="predicted"/>
<protein>
    <submittedName>
        <fullName evidence="1">Uncharacterized protein</fullName>
    </submittedName>
</protein>
<keyword evidence="2" id="KW-1185">Reference proteome</keyword>
<sequence>MDRNTSDVELRDLTSGEQLVELPRIDTNVRRTNLGGSVSMPPSPTSGPSPWRARRGMHAPSAPHIAGVLDGLHETADTARPSAGHVQSGRMTKVTHYGRVRSVTARVLRMMDPRPSARQQYQQHSEELGGAGAGAGGSGSAQAGDGSRGTAAGLLGLSVVDTVRDAGRRRLHRHSHMADAPPSYIDGLARQMSHDSTAPLAAMGTVRLSMDALRRSEDHAHRLSRRSSRVSMATAEGAAAHAADQAIAIPMPGFFLDPASDYWSGGHSYRQRQRYPLEVITVPASLTKRVHYEVSYDYPKNSISTARYNVVTFLPAQLTAQFSKVANIYFLFIAALQQVPGWSTTGRWSTVLPLSVFVSLSIAHEGYDDLRRHRMDRVENTQHTRVLKVKVHDRDHVPFSFRELRHRGSHSIHSFRMRGSQSIHDMGRSTIATARRWAVSVITIGHTAKEAVVKHLAEKRRKRRELEDSDDEDEHLDTPAVSAGDVIAEGAESQIRRQIARG</sequence>
<feature type="non-terminal residue" evidence="1">
    <location>
        <position position="502"/>
    </location>
</feature>
<reference evidence="1" key="1">
    <citation type="submission" date="2022-07" db="EMBL/GenBank/DDBJ databases">
        <title>Phylogenomic reconstructions and comparative analyses of Kickxellomycotina fungi.</title>
        <authorList>
            <person name="Reynolds N.K."/>
            <person name="Stajich J.E."/>
            <person name="Barry K."/>
            <person name="Grigoriev I.V."/>
            <person name="Crous P."/>
            <person name="Smith M.E."/>
        </authorList>
    </citation>
    <scope>NUCLEOTIDE SEQUENCE</scope>
    <source>
        <strain evidence="1">CBS 109366</strain>
    </source>
</reference>
<accession>A0ACC1K6X3</accession>
<evidence type="ECO:0000313" key="1">
    <source>
        <dbReference type="EMBL" id="KAJ2774671.1"/>
    </source>
</evidence>
<gene>
    <name evidence="1" type="ORF">IWQ57_000716</name>
</gene>